<dbReference type="InterPro" id="IPR010791">
    <property type="entry name" value="AttH_dom"/>
</dbReference>
<feature type="chain" id="PRO_5032606133" evidence="1">
    <location>
        <begin position="20"/>
        <end position="369"/>
    </location>
</feature>
<dbReference type="Pfam" id="PF17186">
    <property type="entry name" value="Lipocalin_9"/>
    <property type="match status" value="1"/>
</dbReference>
<organism evidence="3 4">
    <name type="scientific">Candidatus Nitrohelix vancouverensis</name>
    <dbReference type="NCBI Taxonomy" id="2705534"/>
    <lineage>
        <taxon>Bacteria</taxon>
        <taxon>Pseudomonadati</taxon>
        <taxon>Nitrospinota/Tectimicrobiota group</taxon>
        <taxon>Nitrospinota</taxon>
        <taxon>Nitrospinia</taxon>
        <taxon>Nitrospinales</taxon>
        <taxon>Nitrospinaceae</taxon>
        <taxon>Candidatus Nitrohelix</taxon>
    </lineage>
</organism>
<sequence>MKFILSLVASLFCVAVATAQEATPFQEARPGYEYQFPRDFGSHDAFRVEWWYYTGNLKAVEDGRDFGYQLTFFRVGLDPEEKIPNPSRWTPRQIYFSHFTVTDVAGEKFYFFEKINRAGLGTAGAEAGRMQVWNDDWTLEGDASEHHFKARQNGVGLELKLKPSKPLVFHGAEGISRKGEEEGNASHYFSYTRMASEGVLELNGKTYRVEGTSWMDREFSSNQLNDALEGWDWFSLKLNNDYEVMLYQLRKKGGGVDAFSSGTLIAPDGSWEHLRLEQFTVKARDQWTSPETGAAYPSGWEIAIPDHKIQLRVEPDLRKQELYRLRSIDSSYWEGSVSVQGRQGGESVDGKGYVELVGYEKPLKQELPE</sequence>
<dbReference type="PANTHER" id="PTHR38591:SF1">
    <property type="entry name" value="BLL1000 PROTEIN"/>
    <property type="match status" value="1"/>
</dbReference>
<dbReference type="EMBL" id="CP048620">
    <property type="protein sequence ID" value="QPJ65220.1"/>
    <property type="molecule type" value="Genomic_DNA"/>
</dbReference>
<reference evidence="4" key="1">
    <citation type="submission" date="2020-02" db="EMBL/GenBank/DDBJ databases">
        <title>Genomic and physiological characterization of two novel Nitrospinaceae genera.</title>
        <authorList>
            <person name="Mueller A.J."/>
            <person name="Jung M.-Y."/>
            <person name="Strachan C.R."/>
            <person name="Herbold C.W."/>
            <person name="Kirkegaard R.H."/>
            <person name="Daims H."/>
        </authorList>
    </citation>
    <scope>NUCLEOTIDE SEQUENCE [LARGE SCALE GENOMIC DNA]</scope>
</reference>
<proteinExistence type="predicted"/>
<feature type="signal peptide" evidence="1">
    <location>
        <begin position="1"/>
        <end position="19"/>
    </location>
</feature>
<dbReference type="AlphaFoldDB" id="A0A7T0G3C0"/>
<evidence type="ECO:0000313" key="3">
    <source>
        <dbReference type="EMBL" id="QPJ65220.1"/>
    </source>
</evidence>
<dbReference type="KEGG" id="nva:G3M78_07380"/>
<dbReference type="Proteomes" id="UP000594464">
    <property type="component" value="Chromosome"/>
</dbReference>
<dbReference type="SUPFAM" id="SSF159245">
    <property type="entry name" value="AttH-like"/>
    <property type="match status" value="1"/>
</dbReference>
<protein>
    <submittedName>
        <fullName evidence="3">Carotenoid 1,2-hydratase</fullName>
    </submittedName>
</protein>
<keyword evidence="1" id="KW-0732">Signal</keyword>
<dbReference type="PANTHER" id="PTHR38591">
    <property type="entry name" value="HYDROLASE"/>
    <property type="match status" value="1"/>
</dbReference>
<dbReference type="Gene3D" id="2.40.370.10">
    <property type="entry name" value="AttH-like domain"/>
    <property type="match status" value="2"/>
</dbReference>
<evidence type="ECO:0000259" key="2">
    <source>
        <dbReference type="Pfam" id="PF07143"/>
    </source>
</evidence>
<dbReference type="Pfam" id="PF07143">
    <property type="entry name" value="CrtC"/>
    <property type="match status" value="1"/>
</dbReference>
<gene>
    <name evidence="3" type="ORF">G3M78_07380</name>
</gene>
<accession>A0A7T0G3C0</accession>
<evidence type="ECO:0000313" key="4">
    <source>
        <dbReference type="Proteomes" id="UP000594464"/>
    </source>
</evidence>
<dbReference type="InterPro" id="IPR023374">
    <property type="entry name" value="AttH-like_dom_sf"/>
</dbReference>
<evidence type="ECO:0000256" key="1">
    <source>
        <dbReference type="SAM" id="SignalP"/>
    </source>
</evidence>
<name>A0A7T0G3C0_9BACT</name>
<feature type="domain" description="AttH" evidence="2">
    <location>
        <begin position="48"/>
        <end position="221"/>
    </location>
</feature>